<gene>
    <name evidence="1" type="primary">uxaA_2</name>
    <name evidence="2" type="ORF">E5259_00290</name>
    <name evidence="1" type="ORF">PMF13cell1_01504</name>
</gene>
<dbReference type="EC" id="4.2.1.7" evidence="1"/>
<sequence>MQIKGIQIEAKDQVVTLTQQAESGDRVCYISKGIRCEVTAGEEIPQYHKMACKHINKGEKVYKYGNEIGEAVAEIKAGEWVHMHNLRSTCLVEQP</sequence>
<dbReference type="GO" id="GO:0008789">
    <property type="term" value="F:altronate dehydratase activity"/>
    <property type="evidence" value="ECO:0007669"/>
    <property type="project" value="UniProtKB-EC"/>
</dbReference>
<protein>
    <submittedName>
        <fullName evidence="1">Altronate dehydratase</fullName>
        <ecNumber evidence="1">4.2.1.7</ecNumber>
    </submittedName>
    <submittedName>
        <fullName evidence="2">Hydrolase</fullName>
    </submittedName>
</protein>
<dbReference type="GO" id="GO:0016787">
    <property type="term" value="F:hydrolase activity"/>
    <property type="evidence" value="ECO:0007669"/>
    <property type="project" value="UniProtKB-KW"/>
</dbReference>
<reference evidence="2 4" key="2">
    <citation type="submission" date="2019-04" db="EMBL/GenBank/DDBJ databases">
        <authorList>
            <person name="Schori C."/>
            <person name="Ahrens C."/>
        </authorList>
    </citation>
    <scope>NUCLEOTIDE SEQUENCE [LARGE SCALE GENOMIC DNA]</scope>
    <source>
        <strain evidence="2 4">DSM 2950</strain>
    </source>
</reference>
<name>A0A4P6LYE8_9FIRM</name>
<dbReference type="AlphaFoldDB" id="A0A4P6LYE8"/>
<evidence type="ECO:0000313" key="2">
    <source>
        <dbReference type="EMBL" id="QMW76154.1"/>
    </source>
</evidence>
<dbReference type="Proteomes" id="UP000515789">
    <property type="component" value="Chromosome"/>
</dbReference>
<reference evidence="1 3" key="1">
    <citation type="submission" date="2019-01" db="EMBL/GenBank/DDBJ databases">
        <title>PMF-metabolizing Aryl O-demethylase.</title>
        <authorList>
            <person name="Kim M."/>
        </authorList>
    </citation>
    <scope>NUCLEOTIDE SEQUENCE [LARGE SCALE GENOMIC DNA]</scope>
    <source>
        <strain evidence="1 3">PMF1</strain>
    </source>
</reference>
<evidence type="ECO:0000313" key="4">
    <source>
        <dbReference type="Proteomes" id="UP000515789"/>
    </source>
</evidence>
<dbReference type="InterPro" id="IPR044144">
    <property type="entry name" value="SAF_UxaA/GarD"/>
</dbReference>
<accession>A0A4P6LYE8</accession>
<proteinExistence type="predicted"/>
<dbReference type="EMBL" id="CP039126">
    <property type="protein sequence ID" value="QMW76154.1"/>
    <property type="molecule type" value="Genomic_DNA"/>
</dbReference>
<evidence type="ECO:0000313" key="1">
    <source>
        <dbReference type="EMBL" id="QBE95977.1"/>
    </source>
</evidence>
<dbReference type="EMBL" id="CP035945">
    <property type="protein sequence ID" value="QBE95977.1"/>
    <property type="molecule type" value="Genomic_DNA"/>
</dbReference>
<dbReference type="GO" id="GO:0019698">
    <property type="term" value="P:D-galacturonate catabolic process"/>
    <property type="evidence" value="ECO:0007669"/>
    <property type="project" value="TreeGrafter"/>
</dbReference>
<dbReference type="PANTHER" id="PTHR30536:SF5">
    <property type="entry name" value="ALTRONATE DEHYDRATASE"/>
    <property type="match status" value="1"/>
</dbReference>
<dbReference type="Gene3D" id="2.30.130.110">
    <property type="match status" value="1"/>
</dbReference>
<dbReference type="CDD" id="cd11613">
    <property type="entry name" value="SAF_AH_GD"/>
    <property type="match status" value="1"/>
</dbReference>
<dbReference type="GeneID" id="75053196"/>
<dbReference type="KEGG" id="bpro:PMF13cell1_01504"/>
<dbReference type="Proteomes" id="UP000289794">
    <property type="component" value="Chromosome"/>
</dbReference>
<organism evidence="1 3">
    <name type="scientific">Blautia producta</name>
    <dbReference type="NCBI Taxonomy" id="33035"/>
    <lineage>
        <taxon>Bacteria</taxon>
        <taxon>Bacillati</taxon>
        <taxon>Bacillota</taxon>
        <taxon>Clostridia</taxon>
        <taxon>Lachnospirales</taxon>
        <taxon>Lachnospiraceae</taxon>
        <taxon>Blautia</taxon>
    </lineage>
</organism>
<evidence type="ECO:0000313" key="3">
    <source>
        <dbReference type="Proteomes" id="UP000289794"/>
    </source>
</evidence>
<dbReference type="RefSeq" id="WP_018594756.1">
    <property type="nucleotide sequence ID" value="NZ_AP031416.1"/>
</dbReference>
<dbReference type="InterPro" id="IPR052172">
    <property type="entry name" value="UxaA_altronate/galactarate_dh"/>
</dbReference>
<keyword evidence="1" id="KW-0456">Lyase</keyword>
<keyword evidence="2" id="KW-0378">Hydrolase</keyword>
<dbReference type="PANTHER" id="PTHR30536">
    <property type="entry name" value="ALTRONATE/GALACTARATE DEHYDRATASE"/>
    <property type="match status" value="1"/>
</dbReference>